<reference evidence="4 5" key="1">
    <citation type="submission" date="2015-11" db="EMBL/GenBank/DDBJ databases">
        <authorList>
            <person name="Zhang Y."/>
            <person name="Guo Z."/>
        </authorList>
    </citation>
    <scope>NUCLEOTIDE SEQUENCE [LARGE SCALE GENOMIC DNA]</scope>
    <source>
        <strain evidence="4 5">KCTC 32221</strain>
    </source>
</reference>
<dbReference type="AlphaFoldDB" id="A0A0S2KFZ4"/>
<organism evidence="4 5">
    <name type="scientific">Pseudohongiella spirulinae</name>
    <dbReference type="NCBI Taxonomy" id="1249552"/>
    <lineage>
        <taxon>Bacteria</taxon>
        <taxon>Pseudomonadati</taxon>
        <taxon>Pseudomonadota</taxon>
        <taxon>Gammaproteobacteria</taxon>
        <taxon>Pseudomonadales</taxon>
        <taxon>Pseudohongiellaceae</taxon>
        <taxon>Pseudohongiella</taxon>
    </lineage>
</organism>
<dbReference type="KEGG" id="pspi:PS2015_2409"/>
<accession>A0A0S2KFZ4</accession>
<keyword evidence="1" id="KW-0902">Two-component regulatory system</keyword>
<feature type="modified residue" description="Phosphohistidine" evidence="2">
    <location>
        <position position="61"/>
    </location>
</feature>
<sequence length="124" mass="13555">MTFAVDAIFDPDILPDVLGDSDPAVLINFYDIFLSFTAESWQELVSSAKSGNWQKVSTLAHSLKSSSRSIGALTLGTAMAELEKTTEEGAAADDLLQRISTIVDVTFERVRLHRVKIDTSSNFT</sequence>
<dbReference type="GO" id="GO:0000160">
    <property type="term" value="P:phosphorelay signal transduction system"/>
    <property type="evidence" value="ECO:0007669"/>
    <property type="project" value="UniProtKB-KW"/>
</dbReference>
<evidence type="ECO:0000259" key="3">
    <source>
        <dbReference type="PROSITE" id="PS50894"/>
    </source>
</evidence>
<keyword evidence="2" id="KW-0597">Phosphoprotein</keyword>
<dbReference type="OrthoDB" id="6313290at2"/>
<evidence type="ECO:0000313" key="5">
    <source>
        <dbReference type="Proteomes" id="UP000065641"/>
    </source>
</evidence>
<protein>
    <recommendedName>
        <fullName evidence="3">HPt domain-containing protein</fullName>
    </recommendedName>
</protein>
<evidence type="ECO:0000256" key="1">
    <source>
        <dbReference type="ARBA" id="ARBA00023012"/>
    </source>
</evidence>
<evidence type="ECO:0000256" key="2">
    <source>
        <dbReference type="PROSITE-ProRule" id="PRU00110"/>
    </source>
</evidence>
<feature type="domain" description="HPt" evidence="3">
    <location>
        <begin position="22"/>
        <end position="113"/>
    </location>
</feature>
<dbReference type="Proteomes" id="UP000065641">
    <property type="component" value="Chromosome"/>
</dbReference>
<dbReference type="STRING" id="1249552.PS2015_2409"/>
<dbReference type="SUPFAM" id="SSF47226">
    <property type="entry name" value="Histidine-containing phosphotransfer domain, HPT domain"/>
    <property type="match status" value="1"/>
</dbReference>
<dbReference type="Pfam" id="PF01627">
    <property type="entry name" value="Hpt"/>
    <property type="match status" value="1"/>
</dbReference>
<keyword evidence="5" id="KW-1185">Reference proteome</keyword>
<evidence type="ECO:0000313" key="4">
    <source>
        <dbReference type="EMBL" id="ALO47043.1"/>
    </source>
</evidence>
<dbReference type="RefSeq" id="WP_058022473.1">
    <property type="nucleotide sequence ID" value="NZ_CP013189.1"/>
</dbReference>
<dbReference type="InterPro" id="IPR008207">
    <property type="entry name" value="Sig_transdc_His_kin_Hpt_dom"/>
</dbReference>
<dbReference type="Gene3D" id="1.20.120.160">
    <property type="entry name" value="HPT domain"/>
    <property type="match status" value="1"/>
</dbReference>
<dbReference type="GO" id="GO:0004672">
    <property type="term" value="F:protein kinase activity"/>
    <property type="evidence" value="ECO:0007669"/>
    <property type="project" value="UniProtKB-ARBA"/>
</dbReference>
<gene>
    <name evidence="4" type="ORF">PS2015_2409</name>
</gene>
<dbReference type="InterPro" id="IPR036641">
    <property type="entry name" value="HPT_dom_sf"/>
</dbReference>
<proteinExistence type="predicted"/>
<dbReference type="PROSITE" id="PS50894">
    <property type="entry name" value="HPT"/>
    <property type="match status" value="1"/>
</dbReference>
<name>A0A0S2KFZ4_9GAMM</name>
<dbReference type="EMBL" id="CP013189">
    <property type="protein sequence ID" value="ALO47043.1"/>
    <property type="molecule type" value="Genomic_DNA"/>
</dbReference>